<comment type="similarity">
    <text evidence="2">In the N-terminal section; belongs to the phytochrome family.</text>
</comment>
<dbReference type="PROSITE" id="PS50046">
    <property type="entry name" value="PHYTOCHROME_2"/>
    <property type="match status" value="1"/>
</dbReference>
<evidence type="ECO:0000256" key="9">
    <source>
        <dbReference type="ARBA" id="ARBA00022777"/>
    </source>
</evidence>
<dbReference type="Gene3D" id="3.30.565.10">
    <property type="entry name" value="Histidine kinase-like ATPase, C-terminal domain"/>
    <property type="match status" value="1"/>
</dbReference>
<evidence type="ECO:0000256" key="3">
    <source>
        <dbReference type="ARBA" id="ARBA00012438"/>
    </source>
</evidence>
<dbReference type="InterPro" id="IPR036890">
    <property type="entry name" value="HATPase_C_sf"/>
</dbReference>
<keyword evidence="10" id="KW-0067">ATP-binding</keyword>
<keyword evidence="12" id="KW-0675">Receptor</keyword>
<dbReference type="Pfam" id="PF00360">
    <property type="entry name" value="PHY"/>
    <property type="match status" value="1"/>
</dbReference>
<evidence type="ECO:0000256" key="5">
    <source>
        <dbReference type="ARBA" id="ARBA00022553"/>
    </source>
</evidence>
<evidence type="ECO:0000256" key="7">
    <source>
        <dbReference type="ARBA" id="ARBA00022679"/>
    </source>
</evidence>
<dbReference type="EC" id="2.7.13.3" evidence="3"/>
<keyword evidence="5" id="KW-0597">Phosphoprotein</keyword>
<evidence type="ECO:0000256" key="10">
    <source>
        <dbReference type="ARBA" id="ARBA00022840"/>
    </source>
</evidence>
<evidence type="ECO:0000256" key="1">
    <source>
        <dbReference type="ARBA" id="ARBA00000085"/>
    </source>
</evidence>
<evidence type="ECO:0000313" key="15">
    <source>
        <dbReference type="EMBL" id="THG40627.1"/>
    </source>
</evidence>
<dbReference type="PANTHER" id="PTHR41523:SF8">
    <property type="entry name" value="ETHYLENE RESPONSE SENSOR PROTEIN"/>
    <property type="match status" value="1"/>
</dbReference>
<dbReference type="InterPro" id="IPR011495">
    <property type="entry name" value="Sig_transdc_His_kin_sub2_dim/P"/>
</dbReference>
<dbReference type="Pfam" id="PF01590">
    <property type="entry name" value="GAF"/>
    <property type="match status" value="1"/>
</dbReference>
<dbReference type="InterPro" id="IPR003594">
    <property type="entry name" value="HATPase_dom"/>
</dbReference>
<dbReference type="Proteomes" id="UP000308038">
    <property type="component" value="Unassembled WGS sequence"/>
</dbReference>
<dbReference type="PANTHER" id="PTHR41523">
    <property type="entry name" value="TWO-COMPONENT SYSTEM SENSOR PROTEIN"/>
    <property type="match status" value="1"/>
</dbReference>
<organism evidence="15 16">
    <name type="scientific">Sphingomonas olei</name>
    <dbReference type="NCBI Taxonomy" id="1886787"/>
    <lineage>
        <taxon>Bacteria</taxon>
        <taxon>Pseudomonadati</taxon>
        <taxon>Pseudomonadota</taxon>
        <taxon>Alphaproteobacteria</taxon>
        <taxon>Sphingomonadales</taxon>
        <taxon>Sphingomonadaceae</taxon>
        <taxon>Sphingomonas</taxon>
    </lineage>
</organism>
<protein>
    <recommendedName>
        <fullName evidence="3">histidine kinase</fullName>
        <ecNumber evidence="3">2.7.13.3</ecNumber>
    </recommendedName>
</protein>
<dbReference type="RefSeq" id="WP_136451248.1">
    <property type="nucleotide sequence ID" value="NZ_SSTI01000004.1"/>
</dbReference>
<evidence type="ECO:0000259" key="14">
    <source>
        <dbReference type="PROSITE" id="PS50046"/>
    </source>
</evidence>
<keyword evidence="7" id="KW-0808">Transferase</keyword>
<keyword evidence="16" id="KW-1185">Reference proteome</keyword>
<dbReference type="PRINTS" id="PR01033">
    <property type="entry name" value="PHYTOCHROME"/>
</dbReference>
<evidence type="ECO:0000256" key="4">
    <source>
        <dbReference type="ARBA" id="ARBA00022543"/>
    </source>
</evidence>
<dbReference type="Gene3D" id="3.30.450.40">
    <property type="match status" value="1"/>
</dbReference>
<keyword evidence="11" id="KW-0157">Chromophore</keyword>
<dbReference type="InterPro" id="IPR003018">
    <property type="entry name" value="GAF"/>
</dbReference>
<evidence type="ECO:0000256" key="6">
    <source>
        <dbReference type="ARBA" id="ARBA00022606"/>
    </source>
</evidence>
<dbReference type="Gene3D" id="3.30.450.270">
    <property type="match status" value="1"/>
</dbReference>
<dbReference type="SUPFAM" id="SSF55785">
    <property type="entry name" value="PYP-like sensor domain (PAS domain)"/>
    <property type="match status" value="1"/>
</dbReference>
<evidence type="ECO:0000256" key="12">
    <source>
        <dbReference type="ARBA" id="ARBA00023170"/>
    </source>
</evidence>
<dbReference type="InterPro" id="IPR043150">
    <property type="entry name" value="Phytochrome_PHY_sf"/>
</dbReference>
<dbReference type="Gene3D" id="3.30.450.20">
    <property type="entry name" value="PAS domain"/>
    <property type="match status" value="2"/>
</dbReference>
<dbReference type="InterPro" id="IPR029016">
    <property type="entry name" value="GAF-like_dom_sf"/>
</dbReference>
<evidence type="ECO:0000313" key="16">
    <source>
        <dbReference type="Proteomes" id="UP000308038"/>
    </source>
</evidence>
<dbReference type="SMART" id="SM00065">
    <property type="entry name" value="GAF"/>
    <property type="match status" value="1"/>
</dbReference>
<reference evidence="15 16" key="1">
    <citation type="submission" date="2019-04" db="EMBL/GenBank/DDBJ databases">
        <title>Microbes associate with the intestines of laboratory mice.</title>
        <authorList>
            <person name="Navarre W."/>
            <person name="Wong E."/>
            <person name="Huang K.C."/>
            <person name="Tropini C."/>
            <person name="Ng K."/>
            <person name="Yu B."/>
        </authorList>
    </citation>
    <scope>NUCLEOTIDE SEQUENCE [LARGE SCALE GENOMIC DNA]</scope>
    <source>
        <strain evidence="15 16">NM83_B4-11</strain>
    </source>
</reference>
<dbReference type="InterPro" id="IPR016132">
    <property type="entry name" value="Phyto_chromo_attachment"/>
</dbReference>
<evidence type="ECO:0000256" key="13">
    <source>
        <dbReference type="SAM" id="Coils"/>
    </source>
</evidence>
<dbReference type="Pfam" id="PF07568">
    <property type="entry name" value="HisKA_2"/>
    <property type="match status" value="1"/>
</dbReference>
<name>A0ABY2QIS7_9SPHN</name>
<feature type="domain" description="Phytochrome chromophore attachment site" evidence="14">
    <location>
        <begin position="141"/>
        <end position="295"/>
    </location>
</feature>
<dbReference type="CDD" id="cd16936">
    <property type="entry name" value="HATPase_RsbW-like"/>
    <property type="match status" value="1"/>
</dbReference>
<evidence type="ECO:0000256" key="8">
    <source>
        <dbReference type="ARBA" id="ARBA00022741"/>
    </source>
</evidence>
<evidence type="ECO:0000256" key="11">
    <source>
        <dbReference type="ARBA" id="ARBA00022991"/>
    </source>
</evidence>
<dbReference type="Pfam" id="PF08446">
    <property type="entry name" value="PAS_2"/>
    <property type="match status" value="1"/>
</dbReference>
<keyword evidence="9" id="KW-0418">Kinase</keyword>
<dbReference type="InterPro" id="IPR035965">
    <property type="entry name" value="PAS-like_dom_sf"/>
</dbReference>
<dbReference type="InterPro" id="IPR001294">
    <property type="entry name" value="Phytochrome"/>
</dbReference>
<dbReference type="SUPFAM" id="SSF55781">
    <property type="entry name" value="GAF domain-like"/>
    <property type="match status" value="2"/>
</dbReference>
<keyword evidence="6" id="KW-0716">Sensory transduction</keyword>
<evidence type="ECO:0000256" key="2">
    <source>
        <dbReference type="ARBA" id="ARBA00006402"/>
    </source>
</evidence>
<sequence>MASLSERAAPELTECDREPIHVPGAIQPHGLLLIADPETLRVLAGAGALEEVFGTDWLGAPLQQLLAQDVAARLDNPIAGPGGTIRGTPLIVDDRAYDVAIHRGADQVIVELEPTGTEPLLAGDILSWMDVIAAGFERASNLQMLCARAATAFRALTGFDRVMVYRFLDDEAGRVVGEDRDPALGTFMHHHFPAADIPRQARALYVRNRARVIPDVGYSPAPIRPAQYSGTDLSDVSVRSVSPIHVDYLRNMDVGASASISIVKDGVLWGLIACHHRTAKLMPIDIRMAATTLSGGLARQIRAKEEAESYRERLALRAAEDSLVPALKPPLTRAVSDRHDDLQRMLDADGVALVHPNGVDCYGRCPSKSEVEAIAEWLGERNTTEAYVTHMLPSQYPPAQDYADKASGLLAVSVPEENATILWFRAEQVEEIEWAGNPHKGVGHDPQATLTPRASFESWRETVRGRSRRWTLEQVEATHRLRRAFRDARDSRERQRLFQELERAVADKDNALAQKDVLMKEVDHRVQNSLQLVSAFLSLQARDAGPGQVADQLIEARSRLSAVALVHRRLYRDDQIETVDLARYLDELVQDLRGSLGQEWASQMTIDLTPLLIPTDRAISVGLVASELVINATKYAYEGGTGPIDISLEQYRNRFRLIVADHGVGVTGDRVGFGSRMMQAVIGRLNGTLDHADNSPGLRAILTAPIEDDTD</sequence>
<comment type="catalytic activity">
    <reaction evidence="1">
        <text>ATP + protein L-histidine = ADP + protein N-phospho-L-histidine.</text>
        <dbReference type="EC" id="2.7.13.3"/>
    </reaction>
</comment>
<proteinExistence type="inferred from homology"/>
<keyword evidence="13" id="KW-0175">Coiled coil</keyword>
<keyword evidence="8" id="KW-0547">Nucleotide-binding</keyword>
<dbReference type="InterPro" id="IPR013515">
    <property type="entry name" value="Phytochrome_cen-reg"/>
</dbReference>
<gene>
    <name evidence="15" type="ORF">E5988_07390</name>
</gene>
<dbReference type="SUPFAM" id="SSF55874">
    <property type="entry name" value="ATPase domain of HSP90 chaperone/DNA topoisomerase II/histidine kinase"/>
    <property type="match status" value="1"/>
</dbReference>
<keyword evidence="4" id="KW-0600">Photoreceptor protein</keyword>
<dbReference type="InterPro" id="IPR013654">
    <property type="entry name" value="PAS_2"/>
</dbReference>
<feature type="coiled-coil region" evidence="13">
    <location>
        <begin position="494"/>
        <end position="521"/>
    </location>
</feature>
<comment type="caution">
    <text evidence="15">The sequence shown here is derived from an EMBL/GenBank/DDBJ whole genome shotgun (WGS) entry which is preliminary data.</text>
</comment>
<dbReference type="SMART" id="SM00387">
    <property type="entry name" value="HATPase_c"/>
    <property type="match status" value="1"/>
</dbReference>
<accession>A0ABY2QIS7</accession>
<dbReference type="EMBL" id="SSTI01000004">
    <property type="protein sequence ID" value="THG40627.1"/>
    <property type="molecule type" value="Genomic_DNA"/>
</dbReference>
<dbReference type="Pfam" id="PF13581">
    <property type="entry name" value="HATPase_c_2"/>
    <property type="match status" value="1"/>
</dbReference>